<dbReference type="InterPro" id="IPR011444">
    <property type="entry name" value="DUF1549"/>
</dbReference>
<reference evidence="3 4" key="1">
    <citation type="journal article" date="2013" name="Mar. Genomics">
        <title>Expression of sulfatases in Rhodopirellula baltica and the diversity of sulfatases in the genus Rhodopirellula.</title>
        <authorList>
            <person name="Wegner C.E."/>
            <person name="Richter-Heitmann T."/>
            <person name="Klindworth A."/>
            <person name="Klockow C."/>
            <person name="Richter M."/>
            <person name="Achstetter T."/>
            <person name="Glockner F.O."/>
            <person name="Harder J."/>
        </authorList>
    </citation>
    <scope>NUCLEOTIDE SEQUENCE [LARGE SCALE GENOMIC DNA]</scope>
    <source>
        <strain evidence="3 4">SM1</strain>
    </source>
</reference>
<protein>
    <submittedName>
        <fullName evidence="3">Secreted protein containing DUF1549</fullName>
    </submittedName>
</protein>
<feature type="domain" description="DUF1549" evidence="1">
    <location>
        <begin position="160"/>
        <end position="377"/>
    </location>
</feature>
<evidence type="ECO:0000313" key="3">
    <source>
        <dbReference type="EMBL" id="EMI17115.1"/>
    </source>
</evidence>
<name>M5RCK3_9BACT</name>
<dbReference type="AlphaFoldDB" id="M5RCK3"/>
<dbReference type="Pfam" id="PF07583">
    <property type="entry name" value="PSCyt2"/>
    <property type="match status" value="1"/>
</dbReference>
<dbReference type="EMBL" id="ANOG01000860">
    <property type="protein sequence ID" value="EMI17115.1"/>
    <property type="molecule type" value="Genomic_DNA"/>
</dbReference>
<keyword evidence="4" id="KW-1185">Reference proteome</keyword>
<evidence type="ECO:0000259" key="2">
    <source>
        <dbReference type="Pfam" id="PF07635"/>
    </source>
</evidence>
<sequence>MNAIRSLALFVVLTGISPTPVDSAESLTFEKDVRPILKAHCFHCHGESGVKEAELDVRLRHWIVAGGDSGEAIVAGNPDDSLLLERVASGDMPPGDKTLSDSEIATIGKWIFQGAPTARAEPASLDAGDYITEEERAFWSFQPIMRPKIPAVDSSRVVTPIDAFVLQRLEQQGLAFSDTADRYTLIRRATFDLWGLPPDPDSVEAFVRDPSPNAYENLIDRLLASPRYGERWGRHWLDVAGYADSDGYTNTDVEREFSYFYRDYVINSFNDDKPLDQFIIEQLAGDELVDGAGGTPELTPERIAQLAATGFLRMAPDGTAAGGPERDLAINSTIADTIEIVSTSLLGLTVGCARCHDHRYDPISQADYHRLRAIFEPALDWKKWKTPMHRRISLYTDADTKERAAVEARAKEASAARTKRQQEHLDRTLYEELLVVSDDVREPLKAAYETAKAERTAEQVALLAEYPSVASISAGSLYLYSQQRARRANDIEKAAAEREARYIDEAKQKLAAESPDVVVTAESLAKHHPAGFAEVKRYRDAAAICRKLDSKKELADMLSEITKIRSTAPKENFLRVLTEPVNHTPESHLFIRGDHNQLGQTVQPGELTVLQTHTPVQIDANDPDRSTTGRRLA</sequence>
<dbReference type="InterPro" id="IPR011429">
    <property type="entry name" value="Cyt_c_Planctomycete-type"/>
</dbReference>
<dbReference type="PANTHER" id="PTHR35889:SF3">
    <property type="entry name" value="F-BOX DOMAIN-CONTAINING PROTEIN"/>
    <property type="match status" value="1"/>
</dbReference>
<organism evidence="3 4">
    <name type="scientific">Rhodopirellula maiorica SM1</name>
    <dbReference type="NCBI Taxonomy" id="1265738"/>
    <lineage>
        <taxon>Bacteria</taxon>
        <taxon>Pseudomonadati</taxon>
        <taxon>Planctomycetota</taxon>
        <taxon>Planctomycetia</taxon>
        <taxon>Pirellulales</taxon>
        <taxon>Pirellulaceae</taxon>
        <taxon>Novipirellula</taxon>
    </lineage>
</organism>
<dbReference type="SUPFAM" id="SSF46626">
    <property type="entry name" value="Cytochrome c"/>
    <property type="match status" value="1"/>
</dbReference>
<feature type="domain" description="Cytochrome C Planctomycete-type" evidence="2">
    <location>
        <begin position="41"/>
        <end position="96"/>
    </location>
</feature>
<dbReference type="Pfam" id="PF07635">
    <property type="entry name" value="PSCyt1"/>
    <property type="match status" value="1"/>
</dbReference>
<dbReference type="GO" id="GO:0020037">
    <property type="term" value="F:heme binding"/>
    <property type="evidence" value="ECO:0007669"/>
    <property type="project" value="InterPro"/>
</dbReference>
<dbReference type="RefSeq" id="WP_008704779.1">
    <property type="nucleotide sequence ID" value="NZ_ANOG01000860.1"/>
</dbReference>
<dbReference type="InterPro" id="IPR036909">
    <property type="entry name" value="Cyt_c-like_dom_sf"/>
</dbReference>
<evidence type="ECO:0000259" key="1">
    <source>
        <dbReference type="Pfam" id="PF07583"/>
    </source>
</evidence>
<proteinExistence type="predicted"/>
<evidence type="ECO:0000313" key="4">
    <source>
        <dbReference type="Proteomes" id="UP000011991"/>
    </source>
</evidence>
<feature type="non-terminal residue" evidence="3">
    <location>
        <position position="633"/>
    </location>
</feature>
<dbReference type="PANTHER" id="PTHR35889">
    <property type="entry name" value="CYCLOINULO-OLIGOSACCHARIDE FRUCTANOTRANSFERASE-RELATED"/>
    <property type="match status" value="1"/>
</dbReference>
<gene>
    <name evidence="3" type="ORF">RMSM_05959</name>
</gene>
<accession>M5RCK3</accession>
<comment type="caution">
    <text evidence="3">The sequence shown here is derived from an EMBL/GenBank/DDBJ whole genome shotgun (WGS) entry which is preliminary data.</text>
</comment>
<dbReference type="GO" id="GO:0009055">
    <property type="term" value="F:electron transfer activity"/>
    <property type="evidence" value="ECO:0007669"/>
    <property type="project" value="InterPro"/>
</dbReference>
<dbReference type="OrthoDB" id="127107at2"/>
<dbReference type="Proteomes" id="UP000011991">
    <property type="component" value="Unassembled WGS sequence"/>
</dbReference>